<dbReference type="Gene3D" id="3.40.50.11440">
    <property type="match status" value="1"/>
</dbReference>
<comment type="caution">
    <text evidence="3">The sequence shown here is derived from an EMBL/GenBank/DDBJ whole genome shotgun (WGS) entry which is preliminary data.</text>
</comment>
<evidence type="ECO:0000313" key="4">
    <source>
        <dbReference type="Proteomes" id="UP001589776"/>
    </source>
</evidence>
<feature type="domain" description="Lactate racemase C-terminal" evidence="2">
    <location>
        <begin position="271"/>
        <end position="390"/>
    </location>
</feature>
<organism evidence="3 4">
    <name type="scientific">Paenibacillus chartarius</name>
    <dbReference type="NCBI Taxonomy" id="747481"/>
    <lineage>
        <taxon>Bacteria</taxon>
        <taxon>Bacillati</taxon>
        <taxon>Bacillota</taxon>
        <taxon>Bacilli</taxon>
        <taxon>Bacillales</taxon>
        <taxon>Paenibacillaceae</taxon>
        <taxon>Paenibacillus</taxon>
    </lineage>
</organism>
<evidence type="ECO:0000259" key="1">
    <source>
        <dbReference type="Pfam" id="PF09861"/>
    </source>
</evidence>
<dbReference type="InterPro" id="IPR048068">
    <property type="entry name" value="LarA-like"/>
</dbReference>
<dbReference type="Proteomes" id="UP001589776">
    <property type="component" value="Unassembled WGS sequence"/>
</dbReference>
<sequence length="413" mass="45570">MILLPYGHETVELRLPASKTYDWILYPGAAADAPDALTILENALARPYGTPLLAELAQGRKSAVILISDSTRLSPSYLFLPLLIRELVRGGLRPEQLKIVVALGMHRKQTEEELRRLVGDEVYSSVRVYNHSALEEDCIHIGSTSRGTPVIINRLVVEADLRIATGNIEPHSLVGMSGGVKALVPGVAARETIERNHSLSQRFQAVPGDPDNPVHRDLEEAQELLGIDFLYNVIVNHRREPLAAVAGHVKEAHAAGVEQARRLFLVEARGDHDIVVVSPGGYPKDMQLYQTCKAMINAAAFTKPGGAIVAASRCQELFGNGTLQYWIETIQDRDVMAAKLKERFVLGAHKTLHIQELLRDYRVYLYSDMPAASVELTGFIPVTDLDRQLEHLFVQNPSAKIGVMPYGGLTYPK</sequence>
<evidence type="ECO:0000313" key="3">
    <source>
        <dbReference type="EMBL" id="MFC0211883.1"/>
    </source>
</evidence>
<dbReference type="Gene3D" id="3.90.226.30">
    <property type="match status" value="1"/>
</dbReference>
<evidence type="ECO:0000259" key="2">
    <source>
        <dbReference type="Pfam" id="PF21113"/>
    </source>
</evidence>
<name>A0ABV6DGV9_9BACL</name>
<dbReference type="Pfam" id="PF21113">
    <property type="entry name" value="LarA_C"/>
    <property type="match status" value="1"/>
</dbReference>
<dbReference type="InterPro" id="IPR047926">
    <property type="entry name" value="Ni_dep_LarA"/>
</dbReference>
<gene>
    <name evidence="3" type="primary">larA</name>
    <name evidence="3" type="ORF">ACFFK0_05335</name>
</gene>
<protein>
    <submittedName>
        <fullName evidence="3">Nickel-dependent lactate racemase</fullName>
    </submittedName>
</protein>
<reference evidence="3 4" key="1">
    <citation type="submission" date="2024-09" db="EMBL/GenBank/DDBJ databases">
        <authorList>
            <person name="Sun Q."/>
            <person name="Mori K."/>
        </authorList>
    </citation>
    <scope>NUCLEOTIDE SEQUENCE [LARGE SCALE GENOMIC DNA]</scope>
    <source>
        <strain evidence="3 4">CCM 7759</strain>
    </source>
</reference>
<feature type="domain" description="LarA-like N-terminal" evidence="1">
    <location>
        <begin position="6"/>
        <end position="200"/>
    </location>
</feature>
<dbReference type="PANTHER" id="PTHR33171">
    <property type="entry name" value="LAR_N DOMAIN-CONTAINING PROTEIN"/>
    <property type="match status" value="1"/>
</dbReference>
<dbReference type="Pfam" id="PF09861">
    <property type="entry name" value="Lar_N"/>
    <property type="match status" value="1"/>
</dbReference>
<dbReference type="EMBL" id="JBHLWN010000023">
    <property type="protein sequence ID" value="MFC0211883.1"/>
    <property type="molecule type" value="Genomic_DNA"/>
</dbReference>
<dbReference type="PANTHER" id="PTHR33171:SF17">
    <property type="entry name" value="LARA-LIKE N-TERMINAL DOMAIN-CONTAINING PROTEIN"/>
    <property type="match status" value="1"/>
</dbReference>
<accession>A0ABV6DGV9</accession>
<dbReference type="InterPro" id="IPR043166">
    <property type="entry name" value="LarA-like_C"/>
</dbReference>
<proteinExistence type="predicted"/>
<dbReference type="InterPro" id="IPR048520">
    <property type="entry name" value="LarA_C"/>
</dbReference>
<dbReference type="InterPro" id="IPR018657">
    <property type="entry name" value="LarA-like_N"/>
</dbReference>
<dbReference type="RefSeq" id="WP_377468906.1">
    <property type="nucleotide sequence ID" value="NZ_JBHLWN010000023.1"/>
</dbReference>
<keyword evidence="4" id="KW-1185">Reference proteome</keyword>
<dbReference type="NCBIfam" id="NF033504">
    <property type="entry name" value="Ni_dep_LarA"/>
    <property type="match status" value="1"/>
</dbReference>